<organism evidence="2 3">
    <name type="scientific">Desulfonema magnum</name>
    <dbReference type="NCBI Taxonomy" id="45655"/>
    <lineage>
        <taxon>Bacteria</taxon>
        <taxon>Pseudomonadati</taxon>
        <taxon>Thermodesulfobacteriota</taxon>
        <taxon>Desulfobacteria</taxon>
        <taxon>Desulfobacterales</taxon>
        <taxon>Desulfococcaceae</taxon>
        <taxon>Desulfonema</taxon>
    </lineage>
</organism>
<dbReference type="AlphaFoldDB" id="A0A975BJG3"/>
<evidence type="ECO:0000313" key="3">
    <source>
        <dbReference type="Proteomes" id="UP000663722"/>
    </source>
</evidence>
<dbReference type="Proteomes" id="UP000663722">
    <property type="component" value="Chromosome"/>
</dbReference>
<evidence type="ECO:0000259" key="1">
    <source>
        <dbReference type="Pfam" id="PF05168"/>
    </source>
</evidence>
<proteinExistence type="predicted"/>
<dbReference type="SUPFAM" id="SSF81593">
    <property type="entry name" value="Nucleotidyltransferase substrate binding subunit/domain"/>
    <property type="match status" value="1"/>
</dbReference>
<dbReference type="KEGG" id="dmm:dnm_024715"/>
<sequence length="136" mass="15956">MLFSMILKKELKKLAKARLKDSEILFRNRRYDSAIYLCGYAVELALKARICRTLKWMGFPSSNSEFRDYKSLKTHNLDTLLAFSGVEDKIKNRFLSEWSVVTQWKPEDRYRPLGTANRITTNDMINATEKLIEALR</sequence>
<accession>A0A975BJG3</accession>
<reference evidence="2" key="1">
    <citation type="journal article" date="2021" name="Microb. Physiol.">
        <title>Proteogenomic Insights into the Physiology of Marine, Sulfate-Reducing, Filamentous Desulfonema limicola and Desulfonema magnum.</title>
        <authorList>
            <person name="Schnaars V."/>
            <person name="Wohlbrand L."/>
            <person name="Scheve S."/>
            <person name="Hinrichs C."/>
            <person name="Reinhardt R."/>
            <person name="Rabus R."/>
        </authorList>
    </citation>
    <scope>NUCLEOTIDE SEQUENCE</scope>
    <source>
        <strain evidence="2">4be13</strain>
    </source>
</reference>
<protein>
    <submittedName>
        <fullName evidence="2">HEPN domain-containing protein</fullName>
    </submittedName>
</protein>
<dbReference type="Pfam" id="PF05168">
    <property type="entry name" value="HEPN"/>
    <property type="match status" value="1"/>
</dbReference>
<dbReference type="EMBL" id="CP061800">
    <property type="protein sequence ID" value="QTA86448.1"/>
    <property type="molecule type" value="Genomic_DNA"/>
</dbReference>
<gene>
    <name evidence="2" type="ORF">dnm_024715</name>
</gene>
<dbReference type="Gene3D" id="1.20.120.330">
    <property type="entry name" value="Nucleotidyltransferases domain 2"/>
    <property type="match status" value="1"/>
</dbReference>
<evidence type="ECO:0000313" key="2">
    <source>
        <dbReference type="EMBL" id="QTA86448.1"/>
    </source>
</evidence>
<keyword evidence="3" id="KW-1185">Reference proteome</keyword>
<feature type="domain" description="HEPN" evidence="1">
    <location>
        <begin position="10"/>
        <end position="50"/>
    </location>
</feature>
<dbReference type="InterPro" id="IPR007842">
    <property type="entry name" value="HEPN_dom"/>
</dbReference>
<name>A0A975BJG3_9BACT</name>